<evidence type="ECO:0000256" key="6">
    <source>
        <dbReference type="ARBA" id="ARBA00031702"/>
    </source>
</evidence>
<keyword evidence="4" id="KW-0456">Lyase</keyword>
<evidence type="ECO:0000313" key="10">
    <source>
        <dbReference type="EMBL" id="SVA89749.1"/>
    </source>
</evidence>
<name>A0A381ZKP8_9ZZZZ</name>
<protein>
    <recommendedName>
        <fullName evidence="3">uroporphyrinogen-III synthase</fullName>
        <ecNumber evidence="3">4.2.1.75</ecNumber>
    </recommendedName>
    <alternativeName>
        <fullName evidence="7">Hydroxymethylbilane hydrolyase [cyclizing]</fullName>
    </alternativeName>
    <alternativeName>
        <fullName evidence="6">Uroporphyrinogen-III cosynthase</fullName>
    </alternativeName>
</protein>
<dbReference type="Pfam" id="PF02602">
    <property type="entry name" value="HEM4"/>
    <property type="match status" value="1"/>
</dbReference>
<dbReference type="InterPro" id="IPR036108">
    <property type="entry name" value="4pyrrol_syn_uPrphyn_synt_sf"/>
</dbReference>
<evidence type="ECO:0000256" key="5">
    <source>
        <dbReference type="ARBA" id="ARBA00023244"/>
    </source>
</evidence>
<organism evidence="10">
    <name type="scientific">marine metagenome</name>
    <dbReference type="NCBI Taxonomy" id="408172"/>
    <lineage>
        <taxon>unclassified sequences</taxon>
        <taxon>metagenomes</taxon>
        <taxon>ecological metagenomes</taxon>
    </lineage>
</organism>
<dbReference type="EC" id="4.2.1.75" evidence="3"/>
<dbReference type="PANTHER" id="PTHR38042">
    <property type="entry name" value="UROPORPHYRINOGEN-III SYNTHASE, CHLOROPLASTIC"/>
    <property type="match status" value="1"/>
</dbReference>
<dbReference type="GO" id="GO:0006780">
    <property type="term" value="P:uroporphyrinogen III biosynthetic process"/>
    <property type="evidence" value="ECO:0007669"/>
    <property type="project" value="InterPro"/>
</dbReference>
<proteinExistence type="inferred from homology"/>
<feature type="domain" description="Tetrapyrrole biosynthesis uroporphyrinogen III synthase" evidence="9">
    <location>
        <begin position="3"/>
        <end position="213"/>
    </location>
</feature>
<evidence type="ECO:0000256" key="1">
    <source>
        <dbReference type="ARBA" id="ARBA00004772"/>
    </source>
</evidence>
<comment type="pathway">
    <text evidence="1">Porphyrin-containing compound metabolism; protoporphyrin-IX biosynthesis; coproporphyrinogen-III from 5-aminolevulinate: step 3/4.</text>
</comment>
<dbReference type="GO" id="GO:0004852">
    <property type="term" value="F:uroporphyrinogen-III synthase activity"/>
    <property type="evidence" value="ECO:0007669"/>
    <property type="project" value="UniProtKB-EC"/>
</dbReference>
<keyword evidence="5" id="KW-0627">Porphyrin biosynthesis</keyword>
<dbReference type="PANTHER" id="PTHR38042:SF1">
    <property type="entry name" value="UROPORPHYRINOGEN-III SYNTHASE, CHLOROPLASTIC"/>
    <property type="match status" value="1"/>
</dbReference>
<evidence type="ECO:0000256" key="3">
    <source>
        <dbReference type="ARBA" id="ARBA00013109"/>
    </source>
</evidence>
<comment type="catalytic activity">
    <reaction evidence="8">
        <text>hydroxymethylbilane = uroporphyrinogen III + H2O</text>
        <dbReference type="Rhea" id="RHEA:18965"/>
        <dbReference type="ChEBI" id="CHEBI:15377"/>
        <dbReference type="ChEBI" id="CHEBI:57308"/>
        <dbReference type="ChEBI" id="CHEBI:57845"/>
        <dbReference type="EC" id="4.2.1.75"/>
    </reaction>
</comment>
<dbReference type="EMBL" id="UINC01021681">
    <property type="protein sequence ID" value="SVA89749.1"/>
    <property type="molecule type" value="Genomic_DNA"/>
</dbReference>
<dbReference type="CDD" id="cd06578">
    <property type="entry name" value="HemD"/>
    <property type="match status" value="1"/>
</dbReference>
<evidence type="ECO:0000256" key="7">
    <source>
        <dbReference type="ARBA" id="ARBA00032649"/>
    </source>
</evidence>
<dbReference type="InterPro" id="IPR039793">
    <property type="entry name" value="UROS/Hem4"/>
</dbReference>
<accession>A0A381ZKP8</accession>
<dbReference type="SUPFAM" id="SSF69618">
    <property type="entry name" value="HemD-like"/>
    <property type="match status" value="1"/>
</dbReference>
<sequence length="221" mass="24028">MVDLGARVISLPLITIADPLDGGKELEEKAKNFNAYKWVIATSPNGAVRLLKMVEAVGKNHWPKVAAIGGSTAEIFNESGITVDLVPEKTFSEGFLEMFPTPEKEGDKVLLVQAENARPLLYEGLMNTGWDVDKAVAYRNTNTEVETELLLEAKNADAIIFTAPSAVDRYHKLIGAPQPSNAVCIGPITGESARTLGWKVHEAREQSIKDLIEAVIQWSGS</sequence>
<comment type="similarity">
    <text evidence="2">Belongs to the uroporphyrinogen-III synthase family.</text>
</comment>
<gene>
    <name evidence="10" type="ORF">METZ01_LOCUS142603</name>
</gene>
<dbReference type="Gene3D" id="3.40.50.10090">
    <property type="match status" value="2"/>
</dbReference>
<evidence type="ECO:0000256" key="4">
    <source>
        <dbReference type="ARBA" id="ARBA00023239"/>
    </source>
</evidence>
<reference evidence="10" key="1">
    <citation type="submission" date="2018-05" db="EMBL/GenBank/DDBJ databases">
        <authorList>
            <person name="Lanie J.A."/>
            <person name="Ng W.-L."/>
            <person name="Kazmierczak K.M."/>
            <person name="Andrzejewski T.M."/>
            <person name="Davidsen T.M."/>
            <person name="Wayne K.J."/>
            <person name="Tettelin H."/>
            <person name="Glass J.I."/>
            <person name="Rusch D."/>
            <person name="Podicherti R."/>
            <person name="Tsui H.-C.T."/>
            <person name="Winkler M.E."/>
        </authorList>
    </citation>
    <scope>NUCLEOTIDE SEQUENCE</scope>
</reference>
<evidence type="ECO:0000259" key="9">
    <source>
        <dbReference type="Pfam" id="PF02602"/>
    </source>
</evidence>
<dbReference type="InterPro" id="IPR003754">
    <property type="entry name" value="4pyrrol_synth_uPrphyn_synth"/>
</dbReference>
<dbReference type="AlphaFoldDB" id="A0A381ZKP8"/>
<evidence type="ECO:0000256" key="2">
    <source>
        <dbReference type="ARBA" id="ARBA00008133"/>
    </source>
</evidence>
<evidence type="ECO:0000256" key="8">
    <source>
        <dbReference type="ARBA" id="ARBA00048617"/>
    </source>
</evidence>